<keyword evidence="3" id="KW-0560">Oxidoreductase</keyword>
<name>A0A9W8SER4_9HYPO</name>
<evidence type="ECO:0000256" key="1">
    <source>
        <dbReference type="ARBA" id="ARBA00006484"/>
    </source>
</evidence>
<reference evidence="4" key="1">
    <citation type="submission" date="2022-09" db="EMBL/GenBank/DDBJ databases">
        <title>Fusarium specimens isolated from Avocado Roots.</title>
        <authorList>
            <person name="Stajich J."/>
            <person name="Roper C."/>
            <person name="Heimlech-Rivalta G."/>
        </authorList>
    </citation>
    <scope>NUCLEOTIDE SEQUENCE</scope>
    <source>
        <strain evidence="4">CF00136</strain>
    </source>
</reference>
<dbReference type="PANTHER" id="PTHR24320:SF252">
    <property type="entry name" value="DEHYDROGENASE_REDUCTASE FAMILY PROTEIN, PUTATIVE (AFU_ORTHOLOGUE AFUA_3G08550)-RELATED"/>
    <property type="match status" value="1"/>
</dbReference>
<dbReference type="AlphaFoldDB" id="A0A9W8SER4"/>
<dbReference type="InterPro" id="IPR036291">
    <property type="entry name" value="NAD(P)-bd_dom_sf"/>
</dbReference>
<dbReference type="OrthoDB" id="542013at2759"/>
<keyword evidence="2" id="KW-0521">NADP</keyword>
<dbReference type="EMBL" id="JAOQAZ010000002">
    <property type="protein sequence ID" value="KAJ4269791.1"/>
    <property type="molecule type" value="Genomic_DNA"/>
</dbReference>
<evidence type="ECO:0000256" key="3">
    <source>
        <dbReference type="ARBA" id="ARBA00023002"/>
    </source>
</evidence>
<dbReference type="SUPFAM" id="SSF51735">
    <property type="entry name" value="NAD(P)-binding Rossmann-fold domains"/>
    <property type="match status" value="1"/>
</dbReference>
<comment type="caution">
    <text evidence="4">The sequence shown here is derived from an EMBL/GenBank/DDBJ whole genome shotgun (WGS) entry which is preliminary data.</text>
</comment>
<evidence type="ECO:0000313" key="5">
    <source>
        <dbReference type="Proteomes" id="UP001152049"/>
    </source>
</evidence>
<protein>
    <submittedName>
        <fullName evidence="4">Uncharacterized protein</fullName>
    </submittedName>
</protein>
<evidence type="ECO:0000313" key="4">
    <source>
        <dbReference type="EMBL" id="KAJ4269791.1"/>
    </source>
</evidence>
<sequence>MPPFIQPKVEPLPAGIDLSNKTAIITGATSGIGLELSRQFLEHKLSNLVLAVRNVSKGEEVRKALIAENPKAVVEVMKLDTENYDSIKAFAKTFKSAHNKLHFLMLNAGIIDLDFELTSFGHEKNLQVNYLSNILLTLLLLPTLEETAEQEGSPTRITWTGSRQFLNTSLADKVPLKKGEGIFEHYDAPGLIPPLSRYGDVKLLVLLFQLELARRYGPEKVIINHFCPGLIHSGLTDRMPVHLRLLSSLYKAVRARSVDKAGWIGLHAAVVAGEETHGKLLGDKDIAELGDFVPSQEGERIKGLLWEETVEEMRGLVEVPSWMEGTA</sequence>
<comment type="similarity">
    <text evidence="1">Belongs to the short-chain dehydrogenases/reductases (SDR) family.</text>
</comment>
<dbReference type="PRINTS" id="PR00081">
    <property type="entry name" value="GDHRDH"/>
</dbReference>
<organism evidence="4 5">
    <name type="scientific">Fusarium torreyae</name>
    <dbReference type="NCBI Taxonomy" id="1237075"/>
    <lineage>
        <taxon>Eukaryota</taxon>
        <taxon>Fungi</taxon>
        <taxon>Dikarya</taxon>
        <taxon>Ascomycota</taxon>
        <taxon>Pezizomycotina</taxon>
        <taxon>Sordariomycetes</taxon>
        <taxon>Hypocreomycetidae</taxon>
        <taxon>Hypocreales</taxon>
        <taxon>Nectriaceae</taxon>
        <taxon>Fusarium</taxon>
    </lineage>
</organism>
<evidence type="ECO:0000256" key="2">
    <source>
        <dbReference type="ARBA" id="ARBA00022857"/>
    </source>
</evidence>
<dbReference type="GO" id="GO:0016491">
    <property type="term" value="F:oxidoreductase activity"/>
    <property type="evidence" value="ECO:0007669"/>
    <property type="project" value="UniProtKB-KW"/>
</dbReference>
<accession>A0A9W8SER4</accession>
<gene>
    <name evidence="4" type="ORF">NW762_001460</name>
</gene>
<dbReference type="Proteomes" id="UP001152049">
    <property type="component" value="Unassembled WGS sequence"/>
</dbReference>
<proteinExistence type="inferred from homology"/>
<dbReference type="Pfam" id="PF00106">
    <property type="entry name" value="adh_short"/>
    <property type="match status" value="1"/>
</dbReference>
<dbReference type="Gene3D" id="3.40.50.720">
    <property type="entry name" value="NAD(P)-binding Rossmann-like Domain"/>
    <property type="match status" value="1"/>
</dbReference>
<keyword evidence="5" id="KW-1185">Reference proteome</keyword>
<dbReference type="InterPro" id="IPR002347">
    <property type="entry name" value="SDR_fam"/>
</dbReference>
<dbReference type="PANTHER" id="PTHR24320">
    <property type="entry name" value="RETINOL DEHYDROGENASE"/>
    <property type="match status" value="1"/>
</dbReference>